<protein>
    <submittedName>
        <fullName evidence="10">Ubiquinol-cytochrome c reductase iron-sulfur subunit</fullName>
    </submittedName>
</protein>
<feature type="domain" description="Rieske" evidence="9">
    <location>
        <begin position="64"/>
        <end position="157"/>
    </location>
</feature>
<dbReference type="PANTHER" id="PTHR10134">
    <property type="entry name" value="CYTOCHROME B-C1 COMPLEX SUBUNIT RIESKE, MITOCHONDRIAL"/>
    <property type="match status" value="1"/>
</dbReference>
<dbReference type="CDD" id="cd03467">
    <property type="entry name" value="Rieske"/>
    <property type="match status" value="1"/>
</dbReference>
<evidence type="ECO:0000259" key="9">
    <source>
        <dbReference type="PROSITE" id="PS51296"/>
    </source>
</evidence>
<evidence type="ECO:0000256" key="5">
    <source>
        <dbReference type="ARBA" id="ARBA00023157"/>
    </source>
</evidence>
<proteinExistence type="predicted"/>
<evidence type="ECO:0000256" key="2">
    <source>
        <dbReference type="ARBA" id="ARBA00022723"/>
    </source>
</evidence>
<feature type="chain" id="PRO_5035178922" evidence="8">
    <location>
        <begin position="25"/>
        <end position="160"/>
    </location>
</feature>
<evidence type="ECO:0000256" key="3">
    <source>
        <dbReference type="ARBA" id="ARBA00023004"/>
    </source>
</evidence>
<feature type="signal peptide" evidence="8">
    <location>
        <begin position="1"/>
        <end position="24"/>
    </location>
</feature>
<name>A0A8J7DBR8_9CYAN</name>
<evidence type="ECO:0000256" key="4">
    <source>
        <dbReference type="ARBA" id="ARBA00023014"/>
    </source>
</evidence>
<comment type="cofactor">
    <cofactor evidence="6">
        <name>[2Fe-2S] cluster</name>
        <dbReference type="ChEBI" id="CHEBI:190135"/>
    </cofactor>
</comment>
<sequence length="160" mass="16386">MKRREFMTWVGLGAIATSLPIALAACTPEPAAPEDPSEPIEPSAVADGDTTAQAAPGEAEFVELGPVAELDQQGYLANESLQGEQVIAVRDPANPDAVIALSSKCTHAGCTVAWEGEVFACPCHGSQFNPDGTVANGPAGEPLPSYQAKVEGNTVLVSVG</sequence>
<evidence type="ECO:0000256" key="7">
    <source>
        <dbReference type="SAM" id="MobiDB-lite"/>
    </source>
</evidence>
<dbReference type="SUPFAM" id="SSF50022">
    <property type="entry name" value="ISP domain"/>
    <property type="match status" value="1"/>
</dbReference>
<dbReference type="RefSeq" id="WP_193905455.1">
    <property type="nucleotide sequence ID" value="NZ_JADEXG010000009.1"/>
</dbReference>
<dbReference type="GO" id="GO:0046872">
    <property type="term" value="F:metal ion binding"/>
    <property type="evidence" value="ECO:0007669"/>
    <property type="project" value="UniProtKB-KW"/>
</dbReference>
<dbReference type="InterPro" id="IPR005805">
    <property type="entry name" value="Rieske_Fe-S_prot_C"/>
</dbReference>
<dbReference type="InterPro" id="IPR017941">
    <property type="entry name" value="Rieske_2Fe-2S"/>
</dbReference>
<keyword evidence="2" id="KW-0479">Metal-binding</keyword>
<dbReference type="AlphaFoldDB" id="A0A8J7DBR8"/>
<evidence type="ECO:0000256" key="1">
    <source>
        <dbReference type="ARBA" id="ARBA00022714"/>
    </source>
</evidence>
<keyword evidence="3" id="KW-0408">Iron</keyword>
<dbReference type="Gene3D" id="2.102.10.10">
    <property type="entry name" value="Rieske [2Fe-2S] iron-sulphur domain"/>
    <property type="match status" value="1"/>
</dbReference>
<dbReference type="InterPro" id="IPR036922">
    <property type="entry name" value="Rieske_2Fe-2S_sf"/>
</dbReference>
<dbReference type="GO" id="GO:0051537">
    <property type="term" value="F:2 iron, 2 sulfur cluster binding"/>
    <property type="evidence" value="ECO:0007669"/>
    <property type="project" value="UniProtKB-KW"/>
</dbReference>
<dbReference type="GO" id="GO:0016705">
    <property type="term" value="F:oxidoreductase activity, acting on paired donors, with incorporation or reduction of molecular oxygen"/>
    <property type="evidence" value="ECO:0007669"/>
    <property type="project" value="UniProtKB-ARBA"/>
</dbReference>
<evidence type="ECO:0000256" key="6">
    <source>
        <dbReference type="ARBA" id="ARBA00034078"/>
    </source>
</evidence>
<dbReference type="PROSITE" id="PS51257">
    <property type="entry name" value="PROKAR_LIPOPROTEIN"/>
    <property type="match status" value="1"/>
</dbReference>
<keyword evidence="5" id="KW-1015">Disulfide bond</keyword>
<dbReference type="PROSITE" id="PS51296">
    <property type="entry name" value="RIESKE"/>
    <property type="match status" value="1"/>
</dbReference>
<evidence type="ECO:0000313" key="11">
    <source>
        <dbReference type="Proteomes" id="UP000636505"/>
    </source>
</evidence>
<evidence type="ECO:0000313" key="10">
    <source>
        <dbReference type="EMBL" id="MBE9076793.1"/>
    </source>
</evidence>
<gene>
    <name evidence="10" type="ORF">IQ241_05700</name>
</gene>
<dbReference type="GO" id="GO:0004497">
    <property type="term" value="F:monooxygenase activity"/>
    <property type="evidence" value="ECO:0007669"/>
    <property type="project" value="UniProtKB-ARBA"/>
</dbReference>
<accession>A0A8J7DBR8</accession>
<dbReference type="EMBL" id="JADEXG010000009">
    <property type="protein sequence ID" value="MBE9076793.1"/>
    <property type="molecule type" value="Genomic_DNA"/>
</dbReference>
<keyword evidence="8" id="KW-0732">Signal</keyword>
<evidence type="ECO:0000256" key="8">
    <source>
        <dbReference type="SAM" id="SignalP"/>
    </source>
</evidence>
<organism evidence="10 11">
    <name type="scientific">Vasconcelosia minhoensis LEGE 07310</name>
    <dbReference type="NCBI Taxonomy" id="915328"/>
    <lineage>
        <taxon>Bacteria</taxon>
        <taxon>Bacillati</taxon>
        <taxon>Cyanobacteriota</taxon>
        <taxon>Cyanophyceae</taxon>
        <taxon>Nodosilineales</taxon>
        <taxon>Cymatolegaceae</taxon>
        <taxon>Vasconcelosia</taxon>
        <taxon>Vasconcelosia minhoensis</taxon>
    </lineage>
</organism>
<dbReference type="Pfam" id="PF00355">
    <property type="entry name" value="Rieske"/>
    <property type="match status" value="1"/>
</dbReference>
<dbReference type="InterPro" id="IPR014349">
    <property type="entry name" value="Rieske_Fe-S_prot"/>
</dbReference>
<comment type="caution">
    <text evidence="10">The sequence shown here is derived from an EMBL/GenBank/DDBJ whole genome shotgun (WGS) entry which is preliminary data.</text>
</comment>
<keyword evidence="11" id="KW-1185">Reference proteome</keyword>
<dbReference type="PRINTS" id="PR00162">
    <property type="entry name" value="RIESKE"/>
</dbReference>
<dbReference type="GO" id="GO:0016020">
    <property type="term" value="C:membrane"/>
    <property type="evidence" value="ECO:0007669"/>
    <property type="project" value="InterPro"/>
</dbReference>
<reference evidence="10" key="1">
    <citation type="submission" date="2020-10" db="EMBL/GenBank/DDBJ databases">
        <authorList>
            <person name="Castelo-Branco R."/>
            <person name="Eusebio N."/>
            <person name="Adriana R."/>
            <person name="Vieira A."/>
            <person name="Brugerolle De Fraissinette N."/>
            <person name="Rezende De Castro R."/>
            <person name="Schneider M.P."/>
            <person name="Vasconcelos V."/>
            <person name="Leao P.N."/>
        </authorList>
    </citation>
    <scope>NUCLEOTIDE SEQUENCE</scope>
    <source>
        <strain evidence="10">LEGE 07310</strain>
    </source>
</reference>
<feature type="region of interest" description="Disordered" evidence="7">
    <location>
        <begin position="28"/>
        <end position="52"/>
    </location>
</feature>
<keyword evidence="1" id="KW-0001">2Fe-2S</keyword>
<dbReference type="Proteomes" id="UP000636505">
    <property type="component" value="Unassembled WGS sequence"/>
</dbReference>
<keyword evidence="4" id="KW-0411">Iron-sulfur</keyword>